<reference evidence="8 9" key="1">
    <citation type="submission" date="2021-11" db="EMBL/GenBank/DDBJ databases">
        <title>Aliifidinibius sp. nov., a new bacterium isolated from saline soil.</title>
        <authorList>
            <person name="Galisteo C."/>
            <person name="De La Haba R."/>
            <person name="Sanchez-Porro C."/>
            <person name="Ventosa A."/>
        </authorList>
    </citation>
    <scope>NUCLEOTIDE SEQUENCE [LARGE SCALE GENOMIC DNA]</scope>
    <source>
        <strain evidence="8 9">KACC 190600</strain>
    </source>
</reference>
<keyword evidence="5" id="KW-0998">Cell outer membrane</keyword>
<evidence type="ECO:0000256" key="1">
    <source>
        <dbReference type="ARBA" id="ARBA00004442"/>
    </source>
</evidence>
<dbReference type="Proteomes" id="UP001207337">
    <property type="component" value="Unassembled WGS sequence"/>
</dbReference>
<keyword evidence="4" id="KW-0472">Membrane</keyword>
<dbReference type="CDD" id="cd08977">
    <property type="entry name" value="SusD"/>
    <property type="match status" value="1"/>
</dbReference>
<comment type="similarity">
    <text evidence="2">Belongs to the SusD family.</text>
</comment>
<protein>
    <submittedName>
        <fullName evidence="8">RagB/SusD family nutrient uptake outer membrane protein</fullName>
    </submittedName>
</protein>
<accession>A0ABT3PX07</accession>
<feature type="domain" description="SusD-like N-terminal" evidence="7">
    <location>
        <begin position="110"/>
        <end position="224"/>
    </location>
</feature>
<evidence type="ECO:0000259" key="7">
    <source>
        <dbReference type="Pfam" id="PF14322"/>
    </source>
</evidence>
<keyword evidence="3" id="KW-0732">Signal</keyword>
<dbReference type="EMBL" id="JAJNDC010000001">
    <property type="protein sequence ID" value="MCW9712336.1"/>
    <property type="molecule type" value="Genomic_DNA"/>
</dbReference>
<sequence>MKNLIVKQFLFLICIAVIVTSCDDQILNKKPLDQISEGDLWNDPALVESYVNDIYQGVGHGFFAVNVSSGVDETIITHGWNDTPIKQSNMTPDELGLFGDGAVAPFDHFHWDDLYSNIRSINVFLENIEESPINQDLKDRLTGEVHFLRAYFYHNLVKLHGGVPIIKKTFNLDDDFLVERDSFEDCINFMVEDLDVAASMLPTVIEGDKAHASRGAALALKSRILTYAASDLYAENPSGNDYTGYTGGDQSQRWERAKAAAEAVMDLGYSLYRENPAPGDSTAQNYADLFLQKDHEEIIFARYFLQNQSYQWFEADMGLFHGPNGWHNWGGDTPTGQMVDAYEMSDGTEFSWQAYQNGDPSYGESPYENRDPRFYASIFYNGSQWRERPSDMTDLDPEGIVETASFEVEGQNELRPGLDTRDGPIEDWNGTYTGYYMRKFLDPNVNHQFFRQEVPWIFIRYAEILLNYAEASIELGDEGDARTALNTIRQRAGMPEITETGQDLLERYRNERRIELAFEDHRYFDVRRWMIAPDVYENGEGVNIIGRLNNDGSYTYEYNVVEIDQRQWNDNAYFVPIPRYEMDRNENLEQNPGYN</sequence>
<dbReference type="Pfam" id="PF14322">
    <property type="entry name" value="SusD-like_3"/>
    <property type="match status" value="1"/>
</dbReference>
<feature type="domain" description="RagB/SusD" evidence="6">
    <location>
        <begin position="297"/>
        <end position="594"/>
    </location>
</feature>
<dbReference type="InterPro" id="IPR012944">
    <property type="entry name" value="SusD_RagB_dom"/>
</dbReference>
<comment type="caution">
    <text evidence="8">The sequence shown here is derived from an EMBL/GenBank/DDBJ whole genome shotgun (WGS) entry which is preliminary data.</text>
</comment>
<dbReference type="SUPFAM" id="SSF48452">
    <property type="entry name" value="TPR-like"/>
    <property type="match status" value="1"/>
</dbReference>
<dbReference type="InterPro" id="IPR011990">
    <property type="entry name" value="TPR-like_helical_dom_sf"/>
</dbReference>
<evidence type="ECO:0000256" key="3">
    <source>
        <dbReference type="ARBA" id="ARBA00022729"/>
    </source>
</evidence>
<comment type="subcellular location">
    <subcellularLocation>
        <location evidence="1">Cell outer membrane</location>
    </subcellularLocation>
</comment>
<evidence type="ECO:0000256" key="4">
    <source>
        <dbReference type="ARBA" id="ARBA00023136"/>
    </source>
</evidence>
<dbReference type="PROSITE" id="PS51257">
    <property type="entry name" value="PROKAR_LIPOPROTEIN"/>
    <property type="match status" value="1"/>
</dbReference>
<evidence type="ECO:0000313" key="8">
    <source>
        <dbReference type="EMBL" id="MCW9712336.1"/>
    </source>
</evidence>
<evidence type="ECO:0000256" key="5">
    <source>
        <dbReference type="ARBA" id="ARBA00023237"/>
    </source>
</evidence>
<dbReference type="Pfam" id="PF07980">
    <property type="entry name" value="SusD_RagB"/>
    <property type="match status" value="1"/>
</dbReference>
<keyword evidence="9" id="KW-1185">Reference proteome</keyword>
<gene>
    <name evidence="8" type="ORF">LQ318_05390</name>
</gene>
<dbReference type="Gene3D" id="1.25.40.390">
    <property type="match status" value="1"/>
</dbReference>
<dbReference type="InterPro" id="IPR033985">
    <property type="entry name" value="SusD-like_N"/>
</dbReference>
<proteinExistence type="inferred from homology"/>
<name>A0ABT3PX07_9BACT</name>
<organism evidence="8 9">
    <name type="scientific">Fodinibius salicampi</name>
    <dbReference type="NCBI Taxonomy" id="1920655"/>
    <lineage>
        <taxon>Bacteria</taxon>
        <taxon>Pseudomonadati</taxon>
        <taxon>Balneolota</taxon>
        <taxon>Balneolia</taxon>
        <taxon>Balneolales</taxon>
        <taxon>Balneolaceae</taxon>
        <taxon>Fodinibius</taxon>
    </lineage>
</organism>
<evidence type="ECO:0000313" key="9">
    <source>
        <dbReference type="Proteomes" id="UP001207337"/>
    </source>
</evidence>
<evidence type="ECO:0000256" key="2">
    <source>
        <dbReference type="ARBA" id="ARBA00006275"/>
    </source>
</evidence>
<evidence type="ECO:0000259" key="6">
    <source>
        <dbReference type="Pfam" id="PF07980"/>
    </source>
</evidence>
<dbReference type="RefSeq" id="WP_265788214.1">
    <property type="nucleotide sequence ID" value="NZ_BAABRS010000001.1"/>
</dbReference>